<evidence type="ECO:0000256" key="1">
    <source>
        <dbReference type="ARBA" id="ARBA00000553"/>
    </source>
</evidence>
<keyword evidence="5" id="KW-0378">Hydrolase</keyword>
<reference evidence="11" key="1">
    <citation type="submission" date="2023-03" db="EMBL/GenBank/DDBJ databases">
        <title>Edaphobacter sp.</title>
        <authorList>
            <person name="Huber K.J."/>
            <person name="Papendorf J."/>
            <person name="Pilke C."/>
            <person name="Bunk B."/>
            <person name="Sproeer C."/>
            <person name="Pester M."/>
        </authorList>
    </citation>
    <scope>NUCLEOTIDE SEQUENCE</scope>
    <source>
        <strain evidence="11">DSM 110680</strain>
    </source>
</reference>
<evidence type="ECO:0000256" key="8">
    <source>
        <dbReference type="ARBA" id="ARBA00048968"/>
    </source>
</evidence>
<keyword evidence="6" id="KW-0862">Zinc</keyword>
<dbReference type="Pfam" id="PF02578">
    <property type="entry name" value="Cu-oxidase_4"/>
    <property type="match status" value="1"/>
</dbReference>
<name>A0AAU7DJ23_9BACT</name>
<gene>
    <name evidence="11" type="primary">pgeF</name>
    <name evidence="11" type="ORF">P8935_22620</name>
</gene>
<organism evidence="11">
    <name type="scientific">Telmatobacter sp. DSM 110680</name>
    <dbReference type="NCBI Taxonomy" id="3036704"/>
    <lineage>
        <taxon>Bacteria</taxon>
        <taxon>Pseudomonadati</taxon>
        <taxon>Acidobacteriota</taxon>
        <taxon>Terriglobia</taxon>
        <taxon>Terriglobales</taxon>
        <taxon>Acidobacteriaceae</taxon>
        <taxon>Telmatobacter</taxon>
    </lineage>
</organism>
<dbReference type="SUPFAM" id="SSF64438">
    <property type="entry name" value="CNF1/YfiH-like putative cysteine hydrolases"/>
    <property type="match status" value="1"/>
</dbReference>
<evidence type="ECO:0000313" key="11">
    <source>
        <dbReference type="EMBL" id="XBH17346.1"/>
    </source>
</evidence>
<evidence type="ECO:0000256" key="10">
    <source>
        <dbReference type="RuleBase" id="RU361274"/>
    </source>
</evidence>
<comment type="catalytic activity">
    <reaction evidence="9">
        <text>S-methyl-5'-thioadenosine + phosphate = 5-(methylsulfanyl)-alpha-D-ribose 1-phosphate + adenine</text>
        <dbReference type="Rhea" id="RHEA:11852"/>
        <dbReference type="ChEBI" id="CHEBI:16708"/>
        <dbReference type="ChEBI" id="CHEBI:17509"/>
        <dbReference type="ChEBI" id="CHEBI:43474"/>
        <dbReference type="ChEBI" id="CHEBI:58533"/>
        <dbReference type="EC" id="2.4.2.28"/>
    </reaction>
    <physiologicalReaction direction="left-to-right" evidence="9">
        <dbReference type="Rhea" id="RHEA:11853"/>
    </physiologicalReaction>
</comment>
<keyword evidence="4" id="KW-0479">Metal-binding</keyword>
<evidence type="ECO:0000256" key="6">
    <source>
        <dbReference type="ARBA" id="ARBA00022833"/>
    </source>
</evidence>
<protein>
    <recommendedName>
        <fullName evidence="10">Purine nucleoside phosphorylase</fullName>
    </recommendedName>
</protein>
<dbReference type="InterPro" id="IPR011324">
    <property type="entry name" value="Cytotoxic_necrot_fac-like_cat"/>
</dbReference>
<evidence type="ECO:0000256" key="7">
    <source>
        <dbReference type="ARBA" id="ARBA00047989"/>
    </source>
</evidence>
<dbReference type="InterPro" id="IPR038371">
    <property type="entry name" value="Cu_polyphenol_OxRdtase_sf"/>
</dbReference>
<dbReference type="Gene3D" id="3.60.140.10">
    <property type="entry name" value="CNF1/YfiH-like putative cysteine hydrolases"/>
    <property type="match status" value="1"/>
</dbReference>
<dbReference type="GO" id="GO:0005507">
    <property type="term" value="F:copper ion binding"/>
    <property type="evidence" value="ECO:0007669"/>
    <property type="project" value="TreeGrafter"/>
</dbReference>
<evidence type="ECO:0000256" key="3">
    <source>
        <dbReference type="ARBA" id="ARBA00022679"/>
    </source>
</evidence>
<sequence>MVPATIELVKQSIPTPRIKSNKSDENVRPIDDLIKVAGLVRNRRNSAPGITSRLRRLRQETASGEELFAPTPVPDVLGSGVGLLKVTAWRDRKSLSKWLWHGFSTRVGGVSRAYATEDAPGELNLGFTAADGRDAVMQNRRLLAEAVTGSSNTPIVTLRQFHSSLVVVAGKGDADRERPCKADGVITAEPGVLIAIQTADCIPVLVADRKRRVVAGFHAGWRGTVKRIVEVGVGRMRLEFGSQPEDLIAAIGPGVGQCCYAVGEEVLSEFESQFSYARELFREVFDSDQVRKKYPLLFLTQRAPGHSPIGPAMHLDLIEANRRQLLDAGLKVSAISTTGGCTSCHTELFFSHRASHGHAGRMMSVIGMRG</sequence>
<evidence type="ECO:0000256" key="9">
    <source>
        <dbReference type="ARBA" id="ARBA00049893"/>
    </source>
</evidence>
<comment type="catalytic activity">
    <reaction evidence="7">
        <text>adenosine + H2O + H(+) = inosine + NH4(+)</text>
        <dbReference type="Rhea" id="RHEA:24408"/>
        <dbReference type="ChEBI" id="CHEBI:15377"/>
        <dbReference type="ChEBI" id="CHEBI:15378"/>
        <dbReference type="ChEBI" id="CHEBI:16335"/>
        <dbReference type="ChEBI" id="CHEBI:17596"/>
        <dbReference type="ChEBI" id="CHEBI:28938"/>
        <dbReference type="EC" id="3.5.4.4"/>
    </reaction>
    <physiologicalReaction direction="left-to-right" evidence="7">
        <dbReference type="Rhea" id="RHEA:24409"/>
    </physiologicalReaction>
</comment>
<comment type="catalytic activity">
    <reaction evidence="8">
        <text>adenosine + phosphate = alpha-D-ribose 1-phosphate + adenine</text>
        <dbReference type="Rhea" id="RHEA:27642"/>
        <dbReference type="ChEBI" id="CHEBI:16335"/>
        <dbReference type="ChEBI" id="CHEBI:16708"/>
        <dbReference type="ChEBI" id="CHEBI:43474"/>
        <dbReference type="ChEBI" id="CHEBI:57720"/>
        <dbReference type="EC" id="2.4.2.1"/>
    </reaction>
    <physiologicalReaction direction="left-to-right" evidence="8">
        <dbReference type="Rhea" id="RHEA:27643"/>
    </physiologicalReaction>
</comment>
<dbReference type="AlphaFoldDB" id="A0AAU7DJ23"/>
<proteinExistence type="inferred from homology"/>
<comment type="catalytic activity">
    <reaction evidence="1">
        <text>inosine + phosphate = alpha-D-ribose 1-phosphate + hypoxanthine</text>
        <dbReference type="Rhea" id="RHEA:27646"/>
        <dbReference type="ChEBI" id="CHEBI:17368"/>
        <dbReference type="ChEBI" id="CHEBI:17596"/>
        <dbReference type="ChEBI" id="CHEBI:43474"/>
        <dbReference type="ChEBI" id="CHEBI:57720"/>
        <dbReference type="EC" id="2.4.2.1"/>
    </reaction>
    <physiologicalReaction direction="left-to-right" evidence="1">
        <dbReference type="Rhea" id="RHEA:27647"/>
    </physiologicalReaction>
</comment>
<dbReference type="GO" id="GO:0017061">
    <property type="term" value="F:S-methyl-5-thioadenosine phosphorylase activity"/>
    <property type="evidence" value="ECO:0007669"/>
    <property type="project" value="UniProtKB-EC"/>
</dbReference>
<dbReference type="PANTHER" id="PTHR30616:SF2">
    <property type="entry name" value="PURINE NUCLEOSIDE PHOSPHORYLASE LACC1"/>
    <property type="match status" value="1"/>
</dbReference>
<dbReference type="PANTHER" id="PTHR30616">
    <property type="entry name" value="UNCHARACTERIZED PROTEIN YFIH"/>
    <property type="match status" value="1"/>
</dbReference>
<evidence type="ECO:0000256" key="4">
    <source>
        <dbReference type="ARBA" id="ARBA00022723"/>
    </source>
</evidence>
<comment type="similarity">
    <text evidence="2 10">Belongs to the purine nucleoside phosphorylase YfiH/LACC1 family.</text>
</comment>
<dbReference type="CDD" id="cd16833">
    <property type="entry name" value="YfiH"/>
    <property type="match status" value="1"/>
</dbReference>
<dbReference type="NCBIfam" id="TIGR00726">
    <property type="entry name" value="peptidoglycan editing factor PgeF"/>
    <property type="match status" value="1"/>
</dbReference>
<evidence type="ECO:0000256" key="2">
    <source>
        <dbReference type="ARBA" id="ARBA00007353"/>
    </source>
</evidence>
<dbReference type="InterPro" id="IPR003730">
    <property type="entry name" value="Cu_polyphenol_OxRdtase"/>
</dbReference>
<evidence type="ECO:0000256" key="5">
    <source>
        <dbReference type="ARBA" id="ARBA00022801"/>
    </source>
</evidence>
<accession>A0AAU7DJ23</accession>
<dbReference type="RefSeq" id="WP_348262577.1">
    <property type="nucleotide sequence ID" value="NZ_CP121196.1"/>
</dbReference>
<dbReference type="EMBL" id="CP121196">
    <property type="protein sequence ID" value="XBH17346.1"/>
    <property type="molecule type" value="Genomic_DNA"/>
</dbReference>
<keyword evidence="3" id="KW-0808">Transferase</keyword>
<dbReference type="GO" id="GO:0016787">
    <property type="term" value="F:hydrolase activity"/>
    <property type="evidence" value="ECO:0007669"/>
    <property type="project" value="UniProtKB-KW"/>
</dbReference>